<dbReference type="InterPro" id="IPR016024">
    <property type="entry name" value="ARM-type_fold"/>
</dbReference>
<feature type="compositionally biased region" description="Basic and acidic residues" evidence="7">
    <location>
        <begin position="1090"/>
        <end position="1111"/>
    </location>
</feature>
<evidence type="ECO:0000313" key="10">
    <source>
        <dbReference type="Proteomes" id="UP000827721"/>
    </source>
</evidence>
<reference evidence="9 10" key="1">
    <citation type="submission" date="2021-02" db="EMBL/GenBank/DDBJ databases">
        <title>Plant Genome Project.</title>
        <authorList>
            <person name="Zhang R.-G."/>
        </authorList>
    </citation>
    <scope>NUCLEOTIDE SEQUENCE [LARGE SCALE GENOMIC DNA]</scope>
    <source>
        <tissue evidence="9">Leaves</tissue>
    </source>
</reference>
<evidence type="ECO:0000259" key="8">
    <source>
        <dbReference type="Pfam" id="PF12231"/>
    </source>
</evidence>
<keyword evidence="6" id="KW-0131">Cell cycle</keyword>
<keyword evidence="3" id="KW-0158">Chromosome</keyword>
<proteinExistence type="predicted"/>
<accession>A0ABQ8ICJ8</accession>
<dbReference type="InterPro" id="IPR022031">
    <property type="entry name" value="Rif1_N"/>
</dbReference>
<evidence type="ECO:0000256" key="6">
    <source>
        <dbReference type="ARBA" id="ARBA00023306"/>
    </source>
</evidence>
<evidence type="ECO:0000256" key="3">
    <source>
        <dbReference type="ARBA" id="ARBA00022454"/>
    </source>
</evidence>
<keyword evidence="5" id="KW-0539">Nucleus</keyword>
<feature type="region of interest" description="Disordered" evidence="7">
    <location>
        <begin position="1075"/>
        <end position="1141"/>
    </location>
</feature>
<comment type="subcellular location">
    <subcellularLocation>
        <location evidence="2">Chromosome</location>
        <location evidence="2">Telomere</location>
    </subcellularLocation>
    <subcellularLocation>
        <location evidence="1">Nucleus</location>
    </subcellularLocation>
</comment>
<evidence type="ECO:0000256" key="4">
    <source>
        <dbReference type="ARBA" id="ARBA00022895"/>
    </source>
</evidence>
<name>A0ABQ8ICJ8_9ROSI</name>
<dbReference type="Proteomes" id="UP000827721">
    <property type="component" value="Unassembled WGS sequence"/>
</dbReference>
<evidence type="ECO:0000313" key="9">
    <source>
        <dbReference type="EMBL" id="KAH7574385.1"/>
    </source>
</evidence>
<evidence type="ECO:0000256" key="7">
    <source>
        <dbReference type="SAM" id="MobiDB-lite"/>
    </source>
</evidence>
<evidence type="ECO:0000256" key="2">
    <source>
        <dbReference type="ARBA" id="ARBA00004574"/>
    </source>
</evidence>
<comment type="caution">
    <text evidence="9">The sequence shown here is derived from an EMBL/GenBank/DDBJ whole genome shotgun (WGS) entry which is preliminary data.</text>
</comment>
<keyword evidence="10" id="KW-1185">Reference proteome</keyword>
<dbReference type="Gene3D" id="1.25.10.10">
    <property type="entry name" value="Leucine-rich Repeat Variant"/>
    <property type="match status" value="1"/>
</dbReference>
<keyword evidence="4" id="KW-0779">Telomere</keyword>
<evidence type="ECO:0000256" key="1">
    <source>
        <dbReference type="ARBA" id="ARBA00004123"/>
    </source>
</evidence>
<dbReference type="SUPFAM" id="SSF48371">
    <property type="entry name" value="ARM repeat"/>
    <property type="match status" value="1"/>
</dbReference>
<organism evidence="9 10">
    <name type="scientific">Xanthoceras sorbifolium</name>
    <dbReference type="NCBI Taxonomy" id="99658"/>
    <lineage>
        <taxon>Eukaryota</taxon>
        <taxon>Viridiplantae</taxon>
        <taxon>Streptophyta</taxon>
        <taxon>Embryophyta</taxon>
        <taxon>Tracheophyta</taxon>
        <taxon>Spermatophyta</taxon>
        <taxon>Magnoliopsida</taxon>
        <taxon>eudicotyledons</taxon>
        <taxon>Gunneridae</taxon>
        <taxon>Pentapetalae</taxon>
        <taxon>rosids</taxon>
        <taxon>malvids</taxon>
        <taxon>Sapindales</taxon>
        <taxon>Sapindaceae</taxon>
        <taxon>Xanthoceroideae</taxon>
        <taxon>Xanthoceras</taxon>
    </lineage>
</organism>
<feature type="compositionally biased region" description="Polar residues" evidence="7">
    <location>
        <begin position="1119"/>
        <end position="1130"/>
    </location>
</feature>
<gene>
    <name evidence="9" type="ORF">JRO89_XS03G0289200</name>
</gene>
<evidence type="ECO:0000256" key="5">
    <source>
        <dbReference type="ARBA" id="ARBA00023242"/>
    </source>
</evidence>
<protein>
    <recommendedName>
        <fullName evidence="8">Telomere-associated protein Rif1 N-terminal domain-containing protein</fullName>
    </recommendedName>
</protein>
<dbReference type="EMBL" id="JAFEMO010000003">
    <property type="protein sequence ID" value="KAH7574385.1"/>
    <property type="molecule type" value="Genomic_DNA"/>
</dbReference>
<dbReference type="PANTHER" id="PTHR22928:SF3">
    <property type="entry name" value="TELOMERE-ASSOCIATED PROTEIN RIF1"/>
    <property type="match status" value="1"/>
</dbReference>
<sequence>MLSSCHQLEEIKTLISSNSKSNKSFGYSSLLYFQEHSNSNPSSVQALAQSYRCLIGSIVADISDDDEEIAAQALKCLGFMIYHPSLVATILVDDAGLVFQSLTKLIMATKVKSVCNLGVWCISIQQLDASLLAAHFHSLLLAVVHALDNPIGSLSTTFEAIQAVMKLATQLSEKMRELSHIWAPSIYRRLLSIDKKERDMSERCLLKIKSIIFPPTLALSKALVEDMKQKLLSGMKDLINQGMKVQTIQAWGWFIRFLGSHVMKKKRHLINDMLKILEFTFPDHNPQVQIASLVAWEGLIDNLIHLPILPCETNTVMESDINKVRTPKQNVHGIQENGFSKSIKLIMTPLVGIISSKCDVSVRSSCLNTWCYLLHKLDTSVNCPSVMKLVLDPILEAVFQIGPDSKNIWSWNLCLELLADFILAKCKVVDCDANGQVIHQLSTTPSMLGPLISSKYSWKQYPIKWLPWDFSQLDFFLNIINIIIRYVSVAEVSSEDRNLACDAAIRIFRTVLKGVQMEFRSMSIEYKDIMLCLNSILRFIKNICENIYLKGSGSNDMNHASLWFVEVVTEELEPSILGSPLHKVALDLKYVENLCSSNDIRLAKVLGISDIAFMDMVLPVVYLSIVYICVLVKSILHTPKMEFFLQRSHKYFKFILSSYDPLEVLHFSICLLYKDIKYRHLQIWIAISKGLNDWIDSVKDLSLLNMDSDSTSYHVICHLLAYPFVICSCLSQNSTMIRSSSEESLVPSQRKLELEHVTEVWKPLYGSVSISKLECSIRNSFPEEMCSILNGCLDDYTSMLKCSYEVDSSYKELDLNLLSLSGEVVICVLEHTTTSDVNSRSLKCKSDGGYRISSGYRTSSGISNILGFAASFILLGNPFGKILWFMKLSWMKIRAEPLLGLMISRVFSALARFASCLDLQPDILSFMEILSCPLLQWLSLVEQIQDQPTEDQLQLLWAETLNALLRSQPPIIFNSSFFKLQACLLEKTLDHPNSSISEPTINFWNSTYSKQIVLEYPQNLLHVLNKLSRNGRINLRTRSQLFPKRCHSAIQDISPPHRYKVTATHNRSSKRIELTTEEASNCSNPRRKKSELTEHQKEVRRAQQGRERDCSGHGPGIRTYTSVDFSQGNEDSQESQDTRNPEAILEMLRRVA</sequence>
<feature type="domain" description="Telomere-associated protein Rif1 N-terminal" evidence="8">
    <location>
        <begin position="19"/>
        <end position="302"/>
    </location>
</feature>
<dbReference type="PANTHER" id="PTHR22928">
    <property type="entry name" value="TELOMERE-ASSOCIATED PROTEIN RIF1"/>
    <property type="match status" value="1"/>
</dbReference>
<dbReference type="InterPro" id="IPR011989">
    <property type="entry name" value="ARM-like"/>
</dbReference>
<dbReference type="Pfam" id="PF12231">
    <property type="entry name" value="Rif1_N"/>
    <property type="match status" value="1"/>
</dbReference>